<comment type="caution">
    <text evidence="1">The sequence shown here is derived from an EMBL/GenBank/DDBJ whole genome shotgun (WGS) entry which is preliminary data.</text>
</comment>
<proteinExistence type="predicted"/>
<organism evidence="1 2">
    <name type="scientific">Austropuccinia psidii MF-1</name>
    <dbReference type="NCBI Taxonomy" id="1389203"/>
    <lineage>
        <taxon>Eukaryota</taxon>
        <taxon>Fungi</taxon>
        <taxon>Dikarya</taxon>
        <taxon>Basidiomycota</taxon>
        <taxon>Pucciniomycotina</taxon>
        <taxon>Pucciniomycetes</taxon>
        <taxon>Pucciniales</taxon>
        <taxon>Sphaerophragmiaceae</taxon>
        <taxon>Austropuccinia</taxon>
    </lineage>
</organism>
<evidence type="ECO:0000313" key="1">
    <source>
        <dbReference type="EMBL" id="MBW0531636.1"/>
    </source>
</evidence>
<evidence type="ECO:0000313" key="2">
    <source>
        <dbReference type="Proteomes" id="UP000765509"/>
    </source>
</evidence>
<dbReference type="Proteomes" id="UP000765509">
    <property type="component" value="Unassembled WGS sequence"/>
</dbReference>
<name>A0A9Q3F740_9BASI</name>
<dbReference type="EMBL" id="AVOT02037014">
    <property type="protein sequence ID" value="MBW0531636.1"/>
    <property type="molecule type" value="Genomic_DNA"/>
</dbReference>
<sequence length="113" mass="13061">MYGIDLHNKEDRYFAICDNKHQKFAFLSFKRLITANKVPPVNLELEKLKSEQRNEAEGILHPTDIQENELSTLLYDHKEAFATDKEPLGAIGTEIENILSIERPYPPLLRRPA</sequence>
<reference evidence="1" key="1">
    <citation type="submission" date="2021-03" db="EMBL/GenBank/DDBJ databases">
        <title>Draft genome sequence of rust myrtle Austropuccinia psidii MF-1, a brazilian biotype.</title>
        <authorList>
            <person name="Quecine M.C."/>
            <person name="Pachon D.M.R."/>
            <person name="Bonatelli M.L."/>
            <person name="Correr F.H."/>
            <person name="Franceschini L.M."/>
            <person name="Leite T.F."/>
            <person name="Margarido G.R.A."/>
            <person name="Almeida C.A."/>
            <person name="Ferrarezi J.A."/>
            <person name="Labate C.A."/>
        </authorList>
    </citation>
    <scope>NUCLEOTIDE SEQUENCE</scope>
    <source>
        <strain evidence="1">MF-1</strain>
    </source>
</reference>
<protein>
    <submittedName>
        <fullName evidence="1">Uncharacterized protein</fullName>
    </submittedName>
</protein>
<dbReference type="AlphaFoldDB" id="A0A9Q3F740"/>
<accession>A0A9Q3F740</accession>
<gene>
    <name evidence="1" type="ORF">O181_071351</name>
</gene>
<keyword evidence="2" id="KW-1185">Reference proteome</keyword>